<dbReference type="AlphaFoldDB" id="A0AAW5QXI9"/>
<dbReference type="PANTHER" id="PTHR39337">
    <property type="entry name" value="BLR5642 PROTEIN"/>
    <property type="match status" value="1"/>
</dbReference>
<sequence length="166" mass="18895">MITTIGYEKSTQEDFVATLVERDIDVLIDIRERAQSRRRGFSKTALSLAVENAGIEYIHIRALGDPKEGRDAARAGMYSKFQKIFSQVLESQPAQDALTMIKSLASSKNVCLMCYERDHRQCHRKIVSDHLEVLQGLKTEHLEVRPHDPKGREQRRVFHSSQSAAT</sequence>
<dbReference type="RefSeq" id="WP_261615256.1">
    <property type="nucleotide sequence ID" value="NZ_JALIDZ010000003.1"/>
</dbReference>
<feature type="compositionally biased region" description="Basic and acidic residues" evidence="1">
    <location>
        <begin position="144"/>
        <end position="156"/>
    </location>
</feature>
<protein>
    <submittedName>
        <fullName evidence="2">DUF488 domain-containing protein</fullName>
    </submittedName>
</protein>
<dbReference type="EMBL" id="JALIDZ010000003">
    <property type="protein sequence ID" value="MCT8971682.1"/>
    <property type="molecule type" value="Genomic_DNA"/>
</dbReference>
<comment type="caution">
    <text evidence="2">The sequence shown here is derived from an EMBL/GenBank/DDBJ whole genome shotgun (WGS) entry which is preliminary data.</text>
</comment>
<evidence type="ECO:0000256" key="1">
    <source>
        <dbReference type="SAM" id="MobiDB-lite"/>
    </source>
</evidence>
<dbReference type="InterPro" id="IPR007438">
    <property type="entry name" value="DUF488"/>
</dbReference>
<dbReference type="PIRSF" id="PIRSF024492">
    <property type="entry name" value="UCP024492"/>
    <property type="match status" value="1"/>
</dbReference>
<dbReference type="Pfam" id="PF04343">
    <property type="entry name" value="DUF488"/>
    <property type="match status" value="1"/>
</dbReference>
<dbReference type="Proteomes" id="UP001320898">
    <property type="component" value="Unassembled WGS sequence"/>
</dbReference>
<feature type="region of interest" description="Disordered" evidence="1">
    <location>
        <begin position="144"/>
        <end position="166"/>
    </location>
</feature>
<accession>A0AAW5QXI9</accession>
<proteinExistence type="predicted"/>
<evidence type="ECO:0000313" key="3">
    <source>
        <dbReference type="Proteomes" id="UP001320898"/>
    </source>
</evidence>
<dbReference type="PANTHER" id="PTHR39337:SF1">
    <property type="entry name" value="BLR5642 PROTEIN"/>
    <property type="match status" value="1"/>
</dbReference>
<evidence type="ECO:0000313" key="2">
    <source>
        <dbReference type="EMBL" id="MCT8971682.1"/>
    </source>
</evidence>
<reference evidence="2 3" key="1">
    <citation type="submission" date="2022-04" db="EMBL/GenBank/DDBJ databases">
        <authorList>
            <person name="Ye Y.-Q."/>
            <person name="Du Z.-J."/>
        </authorList>
    </citation>
    <scope>NUCLEOTIDE SEQUENCE [LARGE SCALE GENOMIC DNA]</scope>
    <source>
        <strain evidence="2 3">A6E488</strain>
    </source>
</reference>
<dbReference type="InterPro" id="IPR014519">
    <property type="entry name" value="UCP024492"/>
</dbReference>
<gene>
    <name evidence="2" type="ORF">MUB46_07430</name>
</gene>
<name>A0AAW5QXI9_9HYPH</name>
<keyword evidence="3" id="KW-1185">Reference proteome</keyword>
<organism evidence="2 3">
    <name type="scientific">Microbaculum marinisediminis</name>
    <dbReference type="NCBI Taxonomy" id="2931392"/>
    <lineage>
        <taxon>Bacteria</taxon>
        <taxon>Pseudomonadati</taxon>
        <taxon>Pseudomonadota</taxon>
        <taxon>Alphaproteobacteria</taxon>
        <taxon>Hyphomicrobiales</taxon>
        <taxon>Tepidamorphaceae</taxon>
        <taxon>Microbaculum</taxon>
    </lineage>
</organism>